<gene>
    <name evidence="2" type="ORF">GWO12_08240</name>
</gene>
<evidence type="ECO:0000313" key="2">
    <source>
        <dbReference type="EMBL" id="NIR75085.1"/>
    </source>
</evidence>
<reference evidence="2 3" key="1">
    <citation type="submission" date="2020-01" db="EMBL/GenBank/DDBJ databases">
        <title>Genomes assembled from Gulf of Kutch pelagic sediment metagenomes.</title>
        <authorList>
            <person name="Chandrashekar M."/>
            <person name="Mahajan M.S."/>
            <person name="Dave K.J."/>
            <person name="Vatsa P."/>
            <person name="Nathani N.M."/>
        </authorList>
    </citation>
    <scope>NUCLEOTIDE SEQUENCE [LARGE SCALE GENOMIC DNA]</scope>
    <source>
        <strain evidence="2">KS3-K002</strain>
    </source>
</reference>
<comment type="caution">
    <text evidence="2">The sequence shown here is derived from an EMBL/GenBank/DDBJ whole genome shotgun (WGS) entry which is preliminary data.</text>
</comment>
<name>A0AAE4ZCE6_9BACT</name>
<evidence type="ECO:0008006" key="4">
    <source>
        <dbReference type="Google" id="ProtNLM"/>
    </source>
</evidence>
<evidence type="ECO:0000256" key="1">
    <source>
        <dbReference type="SAM" id="Phobius"/>
    </source>
</evidence>
<dbReference type="AlphaFoldDB" id="A0AAE4ZCE6"/>
<dbReference type="EMBL" id="JAACAK010000063">
    <property type="protein sequence ID" value="NIR75085.1"/>
    <property type="molecule type" value="Genomic_DNA"/>
</dbReference>
<dbReference type="Proteomes" id="UP000702544">
    <property type="component" value="Unassembled WGS sequence"/>
</dbReference>
<keyword evidence="1" id="KW-1133">Transmembrane helix</keyword>
<keyword evidence="1" id="KW-0812">Transmembrane</keyword>
<evidence type="ECO:0000313" key="3">
    <source>
        <dbReference type="Proteomes" id="UP000702544"/>
    </source>
</evidence>
<protein>
    <recommendedName>
        <fullName evidence="4">DUF4178 domain-containing protein</fullName>
    </recommendedName>
</protein>
<accession>A0AAE4ZCE6</accession>
<proteinExistence type="predicted"/>
<feature type="transmembrane region" description="Helical" evidence="1">
    <location>
        <begin position="211"/>
        <end position="238"/>
    </location>
</feature>
<sequence>MVREALNPACPQCGGPVMVPEGASYAHCGYCDSESFVDLNGAILYQVIRPTVARSRVPGLIKAAALDAGYPDAAIQRLDLVYEPVWEIESPDGRRLCISARPGPNGRFEIARLPGGERSFVDTSERERSADWIEPELAPESVAEVAARATGGPVAVKTMRLVHHPMFEGQVLLGETSHEFRLDATSGELYDVEWPARPSFRFRNQAWRATAIMLLAAALLPLHLAGGAVLIVGGYTIWEHTRQSTLPQPTAGR</sequence>
<organism evidence="2 3">
    <name type="scientific">Candidatus Kutchimonas denitrificans</name>
    <dbReference type="NCBI Taxonomy" id="3056748"/>
    <lineage>
        <taxon>Bacteria</taxon>
        <taxon>Pseudomonadati</taxon>
        <taxon>Gemmatimonadota</taxon>
        <taxon>Gemmatimonadia</taxon>
        <taxon>Candidatus Palauibacterales</taxon>
        <taxon>Candidatus Palauibacteraceae</taxon>
        <taxon>Candidatus Kutchimonas</taxon>
    </lineage>
</organism>
<keyword evidence="1" id="KW-0472">Membrane</keyword>